<name>A0A916X8Z0_9HYPH</name>
<dbReference type="FunFam" id="3.40.50.720:FF:000053">
    <property type="entry name" value="Quinone oxidoreductase 1"/>
    <property type="match status" value="1"/>
</dbReference>
<dbReference type="GO" id="GO:0035925">
    <property type="term" value="F:mRNA 3'-UTR AU-rich region binding"/>
    <property type="evidence" value="ECO:0007669"/>
    <property type="project" value="TreeGrafter"/>
</dbReference>
<protein>
    <submittedName>
        <fullName evidence="4">Quinone oxidoreductase</fullName>
    </submittedName>
</protein>
<dbReference type="InterPro" id="IPR013154">
    <property type="entry name" value="ADH-like_N"/>
</dbReference>
<dbReference type="GO" id="GO:0070402">
    <property type="term" value="F:NADPH binding"/>
    <property type="evidence" value="ECO:0007669"/>
    <property type="project" value="TreeGrafter"/>
</dbReference>
<dbReference type="Proteomes" id="UP000637002">
    <property type="component" value="Unassembled WGS sequence"/>
</dbReference>
<keyword evidence="5" id="KW-1185">Reference proteome</keyword>
<gene>
    <name evidence="4" type="ORF">GCM10010994_13180</name>
</gene>
<dbReference type="InterPro" id="IPR020843">
    <property type="entry name" value="ER"/>
</dbReference>
<dbReference type="NCBIfam" id="NF008024">
    <property type="entry name" value="PRK10754.1"/>
    <property type="match status" value="1"/>
</dbReference>
<keyword evidence="2" id="KW-0560">Oxidoreductase</keyword>
<dbReference type="InterPro" id="IPR011032">
    <property type="entry name" value="GroES-like_sf"/>
</dbReference>
<evidence type="ECO:0000259" key="3">
    <source>
        <dbReference type="SMART" id="SM00829"/>
    </source>
</evidence>
<evidence type="ECO:0000313" key="4">
    <source>
        <dbReference type="EMBL" id="GGC55638.1"/>
    </source>
</evidence>
<dbReference type="AlphaFoldDB" id="A0A916X8Z0"/>
<evidence type="ECO:0000256" key="2">
    <source>
        <dbReference type="ARBA" id="ARBA00023002"/>
    </source>
</evidence>
<proteinExistence type="predicted"/>
<reference evidence="4" key="1">
    <citation type="journal article" date="2014" name="Int. J. Syst. Evol. Microbiol.">
        <title>Complete genome sequence of Corynebacterium casei LMG S-19264T (=DSM 44701T), isolated from a smear-ripened cheese.</title>
        <authorList>
            <consortium name="US DOE Joint Genome Institute (JGI-PGF)"/>
            <person name="Walter F."/>
            <person name="Albersmeier A."/>
            <person name="Kalinowski J."/>
            <person name="Ruckert C."/>
        </authorList>
    </citation>
    <scope>NUCLEOTIDE SEQUENCE</scope>
    <source>
        <strain evidence="4">CGMCC 1.12919</strain>
    </source>
</reference>
<dbReference type="InterPro" id="IPR013149">
    <property type="entry name" value="ADH-like_C"/>
</dbReference>
<evidence type="ECO:0000313" key="5">
    <source>
        <dbReference type="Proteomes" id="UP000637002"/>
    </source>
</evidence>
<evidence type="ECO:0000256" key="1">
    <source>
        <dbReference type="ARBA" id="ARBA00022857"/>
    </source>
</evidence>
<dbReference type="SMART" id="SM00829">
    <property type="entry name" value="PKS_ER"/>
    <property type="match status" value="1"/>
</dbReference>
<comment type="caution">
    <text evidence="4">The sequence shown here is derived from an EMBL/GenBank/DDBJ whole genome shotgun (WGS) entry which is preliminary data.</text>
</comment>
<dbReference type="SUPFAM" id="SSF50129">
    <property type="entry name" value="GroES-like"/>
    <property type="match status" value="1"/>
</dbReference>
<dbReference type="GO" id="GO:0005829">
    <property type="term" value="C:cytosol"/>
    <property type="evidence" value="ECO:0007669"/>
    <property type="project" value="TreeGrafter"/>
</dbReference>
<dbReference type="InterPro" id="IPR036291">
    <property type="entry name" value="NAD(P)-bd_dom_sf"/>
</dbReference>
<feature type="domain" description="Enoyl reductase (ER)" evidence="3">
    <location>
        <begin position="11"/>
        <end position="321"/>
    </location>
</feature>
<dbReference type="PANTHER" id="PTHR48106:SF13">
    <property type="entry name" value="QUINONE OXIDOREDUCTASE-RELATED"/>
    <property type="match status" value="1"/>
</dbReference>
<dbReference type="RefSeq" id="WP_188608340.1">
    <property type="nucleotide sequence ID" value="NZ_BMGG01000002.1"/>
</dbReference>
<dbReference type="CDD" id="cd05286">
    <property type="entry name" value="QOR2"/>
    <property type="match status" value="1"/>
</dbReference>
<dbReference type="Gene3D" id="3.40.50.720">
    <property type="entry name" value="NAD(P)-binding Rossmann-like Domain"/>
    <property type="match status" value="1"/>
</dbReference>
<reference evidence="4" key="2">
    <citation type="submission" date="2020-09" db="EMBL/GenBank/DDBJ databases">
        <authorList>
            <person name="Sun Q."/>
            <person name="Zhou Y."/>
        </authorList>
    </citation>
    <scope>NUCLEOTIDE SEQUENCE</scope>
    <source>
        <strain evidence="4">CGMCC 1.12919</strain>
    </source>
</reference>
<accession>A0A916X8Z0</accession>
<dbReference type="InterPro" id="IPR047618">
    <property type="entry name" value="QOR-like"/>
</dbReference>
<organism evidence="4 5">
    <name type="scientific">Chelatococcus reniformis</name>
    <dbReference type="NCBI Taxonomy" id="1494448"/>
    <lineage>
        <taxon>Bacteria</taxon>
        <taxon>Pseudomonadati</taxon>
        <taxon>Pseudomonadota</taxon>
        <taxon>Alphaproteobacteria</taxon>
        <taxon>Hyphomicrobiales</taxon>
        <taxon>Chelatococcaceae</taxon>
        <taxon>Chelatococcus</taxon>
    </lineage>
</organism>
<dbReference type="PANTHER" id="PTHR48106">
    <property type="entry name" value="QUINONE OXIDOREDUCTASE PIG3-RELATED"/>
    <property type="match status" value="1"/>
</dbReference>
<dbReference type="InterPro" id="IPR002364">
    <property type="entry name" value="Quin_OxRdtase/zeta-crystal_CS"/>
</dbReference>
<sequence length="324" mass="34273">MTKAIRVHRTGGPDVLSYEDVTVGEPGPGEVRVRHMAIGLNFLDIYYRTGLYPMALPFTPGNEGAGEIVSVGEGVSEFAPGDRVAYVGPLGSYAEERILPAQVVVKLPGAIDFEVAAAMMLKGMTAEFLLHRTFKVGPGHTILFHAAAGGVGLIACQWAKHLGARVIGTVGSPDKAELARQHGCDHVILYREEDFASRVREITEGAGCDVVYDSVGKATFPASLDCLKPFGTFVSFGNASGPIEGFNVALLGQKGSLYATRPTLFTHTADRASLVDMATKLFEAVESGIIKIMISARYPLAAAAEAQHSLEARATTGATVLLPA</sequence>
<dbReference type="GO" id="GO:0008270">
    <property type="term" value="F:zinc ion binding"/>
    <property type="evidence" value="ECO:0007669"/>
    <property type="project" value="InterPro"/>
</dbReference>
<dbReference type="Gene3D" id="3.90.180.10">
    <property type="entry name" value="Medium-chain alcohol dehydrogenases, catalytic domain"/>
    <property type="match status" value="1"/>
</dbReference>
<dbReference type="SUPFAM" id="SSF51735">
    <property type="entry name" value="NAD(P)-binding Rossmann-fold domains"/>
    <property type="match status" value="1"/>
</dbReference>
<dbReference type="PROSITE" id="PS01162">
    <property type="entry name" value="QOR_ZETA_CRYSTAL"/>
    <property type="match status" value="1"/>
</dbReference>
<dbReference type="EMBL" id="BMGG01000002">
    <property type="protein sequence ID" value="GGC55638.1"/>
    <property type="molecule type" value="Genomic_DNA"/>
</dbReference>
<keyword evidence="1" id="KW-0521">NADP</keyword>
<dbReference type="Pfam" id="PF08240">
    <property type="entry name" value="ADH_N"/>
    <property type="match status" value="1"/>
</dbReference>
<dbReference type="GO" id="GO:0003960">
    <property type="term" value="F:quinone reductase (NADPH) activity"/>
    <property type="evidence" value="ECO:0007669"/>
    <property type="project" value="InterPro"/>
</dbReference>
<dbReference type="Pfam" id="PF00107">
    <property type="entry name" value="ADH_zinc_N"/>
    <property type="match status" value="1"/>
</dbReference>